<gene>
    <name evidence="1" type="ORF">SAMN06297144_3198</name>
</gene>
<dbReference type="Proteomes" id="UP000219494">
    <property type="component" value="Unassembled WGS sequence"/>
</dbReference>
<sequence>MSAAASSSEIVTRLRESVADARPRQVAALPFGLPEIDRRLADHGLDGAALHDIAPAAPSLSDDAAATLFIAGIAARLAAAANSRVLWVVSRFDLYAPGLEQAGLPPGRILFAEGREDKDVLALMEDGLRHGALAAVVGEVRRADMTASRRLQLAADAGRTPALLSRRWRRQGVCPLFELSAATTRWRIGCAPSERLPAPGVGRARWTVELVRQRNGNPFSLLVEASDDTGRLALPAGAQHRAAPAAGATARAA</sequence>
<evidence type="ECO:0000313" key="2">
    <source>
        <dbReference type="Proteomes" id="UP000219494"/>
    </source>
</evidence>
<organism evidence="1 2">
    <name type="scientific">Sphingomonas guangdongensis</name>
    <dbReference type="NCBI Taxonomy" id="1141890"/>
    <lineage>
        <taxon>Bacteria</taxon>
        <taxon>Pseudomonadati</taxon>
        <taxon>Pseudomonadota</taxon>
        <taxon>Alphaproteobacteria</taxon>
        <taxon>Sphingomonadales</taxon>
        <taxon>Sphingomonadaceae</taxon>
        <taxon>Sphingomonas</taxon>
    </lineage>
</organism>
<accession>A0A285R1S3</accession>
<protein>
    <submittedName>
        <fullName evidence="1">Protein ImuA</fullName>
    </submittedName>
</protein>
<dbReference type="PIRSF" id="PIRSF034285">
    <property type="entry name" value="UCP034285"/>
    <property type="match status" value="1"/>
</dbReference>
<evidence type="ECO:0000313" key="1">
    <source>
        <dbReference type="EMBL" id="SOB88060.1"/>
    </source>
</evidence>
<dbReference type="InterPro" id="IPR027417">
    <property type="entry name" value="P-loop_NTPase"/>
</dbReference>
<reference evidence="1 2" key="1">
    <citation type="submission" date="2017-07" db="EMBL/GenBank/DDBJ databases">
        <authorList>
            <person name="Sun Z.S."/>
            <person name="Albrecht U."/>
            <person name="Echele G."/>
            <person name="Lee C.C."/>
        </authorList>
    </citation>
    <scope>NUCLEOTIDE SEQUENCE [LARGE SCALE GENOMIC DNA]</scope>
    <source>
        <strain evidence="1 2">CGMCC 1.12672</strain>
    </source>
</reference>
<dbReference type="EMBL" id="OBMI01000003">
    <property type="protein sequence ID" value="SOB88060.1"/>
    <property type="molecule type" value="Genomic_DNA"/>
</dbReference>
<keyword evidence="2" id="KW-1185">Reference proteome</keyword>
<dbReference type="AlphaFoldDB" id="A0A285R1S3"/>
<name>A0A285R1S3_9SPHN</name>
<dbReference type="InterPro" id="IPR017026">
    <property type="entry name" value="ImuA"/>
</dbReference>
<proteinExistence type="predicted"/>
<dbReference type="Gene3D" id="3.40.50.300">
    <property type="entry name" value="P-loop containing nucleotide triphosphate hydrolases"/>
    <property type="match status" value="1"/>
</dbReference>
<dbReference type="SUPFAM" id="SSF52540">
    <property type="entry name" value="P-loop containing nucleoside triphosphate hydrolases"/>
    <property type="match status" value="1"/>
</dbReference>